<name>A0A9P7G4D7_9AGAR</name>
<comment type="caution">
    <text evidence="1">The sequence shown here is derived from an EMBL/GenBank/DDBJ whole genome shotgun (WGS) entry which is preliminary data.</text>
</comment>
<keyword evidence="2" id="KW-1185">Reference proteome</keyword>
<sequence length="220" mass="23365">MSAQRPSLLTPDANPLELLCRHFNVSKPVLPPHTTDLPPTITLSPLTRTSLPTHVLAVSPSTPASNAPIPAPILVPIDATLYSANLRVDFPAQASEIPTLETSSTATLALPLLPIAVPHPPTLALLLLFALGLEPVPPYHLLPMVAVEEFPNQAAMAQVLARTPGLTELVRRNEGLWKNVLALGVRKQSVVDTVGMVWGVTAEARRLRLKAASSAAPSGR</sequence>
<dbReference type="Proteomes" id="UP000775547">
    <property type="component" value="Unassembled WGS sequence"/>
</dbReference>
<reference evidence="1" key="2">
    <citation type="submission" date="2021-10" db="EMBL/GenBank/DDBJ databases">
        <title>Phylogenomics reveals ancestral predisposition of the termite-cultivated fungus Termitomyces towards a domesticated lifestyle.</title>
        <authorList>
            <person name="Auxier B."/>
            <person name="Grum-Grzhimaylo A."/>
            <person name="Cardenas M.E."/>
            <person name="Lodge J.D."/>
            <person name="Laessoe T."/>
            <person name="Pedersen O."/>
            <person name="Smith M.E."/>
            <person name="Kuyper T.W."/>
            <person name="Franco-Molano E.A."/>
            <person name="Baroni T.J."/>
            <person name="Aanen D.K."/>
        </authorList>
    </citation>
    <scope>NUCLEOTIDE SEQUENCE</scope>
    <source>
        <strain evidence="1">AP01</strain>
        <tissue evidence="1">Mycelium</tissue>
    </source>
</reference>
<proteinExistence type="predicted"/>
<dbReference type="EMBL" id="JABCKV010000120">
    <property type="protein sequence ID" value="KAG5643328.1"/>
    <property type="molecule type" value="Genomic_DNA"/>
</dbReference>
<evidence type="ECO:0000313" key="1">
    <source>
        <dbReference type="EMBL" id="KAG5643328.1"/>
    </source>
</evidence>
<reference evidence="1" key="1">
    <citation type="submission" date="2020-07" db="EMBL/GenBank/DDBJ databases">
        <authorList>
            <person name="Nieuwenhuis M."/>
            <person name="Van De Peppel L.J.J."/>
        </authorList>
    </citation>
    <scope>NUCLEOTIDE SEQUENCE</scope>
    <source>
        <strain evidence="1">AP01</strain>
        <tissue evidence="1">Mycelium</tissue>
    </source>
</reference>
<dbReference type="AlphaFoldDB" id="A0A9P7G4D7"/>
<dbReference type="OrthoDB" id="2802364at2759"/>
<gene>
    <name evidence="1" type="ORF">DXG03_001178</name>
</gene>
<evidence type="ECO:0000313" key="2">
    <source>
        <dbReference type="Proteomes" id="UP000775547"/>
    </source>
</evidence>
<organism evidence="1 2">
    <name type="scientific">Asterophora parasitica</name>
    <dbReference type="NCBI Taxonomy" id="117018"/>
    <lineage>
        <taxon>Eukaryota</taxon>
        <taxon>Fungi</taxon>
        <taxon>Dikarya</taxon>
        <taxon>Basidiomycota</taxon>
        <taxon>Agaricomycotina</taxon>
        <taxon>Agaricomycetes</taxon>
        <taxon>Agaricomycetidae</taxon>
        <taxon>Agaricales</taxon>
        <taxon>Tricholomatineae</taxon>
        <taxon>Lyophyllaceae</taxon>
        <taxon>Asterophora</taxon>
    </lineage>
</organism>
<accession>A0A9P7G4D7</accession>
<protein>
    <submittedName>
        <fullName evidence="1">Uncharacterized protein</fullName>
    </submittedName>
</protein>